<dbReference type="Gene3D" id="3.90.1170.50">
    <property type="entry name" value="Aldehyde oxidase/xanthine dehydrogenase, a/b hammerhead"/>
    <property type="match status" value="1"/>
</dbReference>
<keyword evidence="1" id="KW-0500">Molybdenum</keyword>
<feature type="domain" description="Aldehyde oxidase/xanthine dehydrogenase a/b hammerhead" evidence="3">
    <location>
        <begin position="19"/>
        <end position="123"/>
    </location>
</feature>
<dbReference type="InterPro" id="IPR037165">
    <property type="entry name" value="AldOxase/xan_DH_Mopterin-bd_sf"/>
</dbReference>
<evidence type="ECO:0000313" key="4">
    <source>
        <dbReference type="EMBL" id="ABR46908.1"/>
    </source>
</evidence>
<gene>
    <name evidence="4" type="ordered locus">Amet_0683</name>
</gene>
<dbReference type="EMBL" id="CP000724">
    <property type="protein sequence ID" value="ABR46908.1"/>
    <property type="molecule type" value="Genomic_DNA"/>
</dbReference>
<dbReference type="Pfam" id="PF01315">
    <property type="entry name" value="Ald_Xan_dh_C"/>
    <property type="match status" value="1"/>
</dbReference>
<evidence type="ECO:0000259" key="3">
    <source>
        <dbReference type="SMART" id="SM01008"/>
    </source>
</evidence>
<sequence length="771" mass="84086">MMKYVGKNVPRVDGVKKATGDLKYVDDIKMSNMLYAAVKRSRYPHAKIINIDVSKAEALPGVKVVTTGKDFPKRVGLYLADKTFLAVDRVRYRGEAVAAVAAETEKIAKEAIELIEVEYEVLPTVSYVLDAMKKDAPLIHPELGEYKHVPIFRTIPGTNISEHFKLRKGNAAEAFEAADFVFKNEFYVPHIQHCPIENHVAIAQIDRSGHLTVWASCQSPYAVRMALADAFEIPLHKLRVISPAVGGGFGSKAGTTLEGIIIPLAMKTKGRPVKLSYSREDEFNSTYVRQAMHAKFKTGVKKDGQIVAIENQFAWDGGAYTEYGVNIAKSAGFAATGPYEVPNISCDSYAVYTNNPVGGPYRGFGMAEIHFGIEQNMDYIAHSLGMDPIELRKRNAHRPGGKTATNAEVDEACGLVECIDRVVKDMEYYTPSEQPKESYKVRAKGLACGMKSPSMPNDAASSAIVRINEDGTVYLSVSAQDIGQGSDTALTQIAAEVLSIPPEKIAITTGDTANNPYEWQTVASRITYSAGNAIIKACEDIEAQLIQLASIKLGIYPRDLKLEDECVVSRIYPERKILISHLALGLKMPDGSGVHGPLIGRGSFVPENIRNFDMETGLADNPVVFWTYGCYGVEIEVDIETGEIKVLQVAACFDVGKAINPDLVKAQIEGAIVQGLGSALLEEMQLQEGEFLNSSFMDYKIPTSGDMPQMKVSFIENPQSDGPFGARGMAEPAMIPAAPAIVNAFYHATGVRVNEIPLTPERVVKALKDSK</sequence>
<dbReference type="InterPro" id="IPR046867">
    <property type="entry name" value="AldOxase/xan_DH_MoCoBD2"/>
</dbReference>
<dbReference type="STRING" id="293826.Amet_0683"/>
<dbReference type="Gene3D" id="3.30.365.10">
    <property type="entry name" value="Aldehyde oxidase/xanthine dehydrogenase, molybdopterin binding domain"/>
    <property type="match status" value="4"/>
</dbReference>
<dbReference type="GO" id="GO:0016491">
    <property type="term" value="F:oxidoreductase activity"/>
    <property type="evidence" value="ECO:0007669"/>
    <property type="project" value="UniProtKB-KW"/>
</dbReference>
<keyword evidence="2" id="KW-0560">Oxidoreductase</keyword>
<dbReference type="PANTHER" id="PTHR11908:SF132">
    <property type="entry name" value="ALDEHYDE OXIDASE 1-RELATED"/>
    <property type="match status" value="1"/>
</dbReference>
<dbReference type="RefSeq" id="WP_011971816.1">
    <property type="nucleotide sequence ID" value="NC_009633.1"/>
</dbReference>
<dbReference type="eggNOG" id="COG1529">
    <property type="taxonomic scope" value="Bacteria"/>
</dbReference>
<protein>
    <submittedName>
        <fullName evidence="4">Aldehyde oxidase and xanthine dehydrogenase, molybdopterin binding</fullName>
    </submittedName>
</protein>
<dbReference type="AlphaFoldDB" id="A6TL40"/>
<evidence type="ECO:0000256" key="1">
    <source>
        <dbReference type="ARBA" id="ARBA00022505"/>
    </source>
</evidence>
<keyword evidence="5" id="KW-1185">Reference proteome</keyword>
<evidence type="ECO:0000313" key="5">
    <source>
        <dbReference type="Proteomes" id="UP000001572"/>
    </source>
</evidence>
<dbReference type="SMART" id="SM01008">
    <property type="entry name" value="Ald_Xan_dh_C"/>
    <property type="match status" value="1"/>
</dbReference>
<dbReference type="Proteomes" id="UP000001572">
    <property type="component" value="Chromosome"/>
</dbReference>
<dbReference type="InterPro" id="IPR000674">
    <property type="entry name" value="Ald_Oxase/Xan_DH_a/b"/>
</dbReference>
<dbReference type="InterPro" id="IPR008274">
    <property type="entry name" value="AldOxase/xan_DH_MoCoBD1"/>
</dbReference>
<name>A6TL40_ALKMQ</name>
<dbReference type="KEGG" id="amt:Amet_0683"/>
<dbReference type="Pfam" id="PF02738">
    <property type="entry name" value="MoCoBD_1"/>
    <property type="match status" value="1"/>
</dbReference>
<dbReference type="InterPro" id="IPR036856">
    <property type="entry name" value="Ald_Oxase/Xan_DH_a/b_sf"/>
</dbReference>
<dbReference type="GO" id="GO:0005506">
    <property type="term" value="F:iron ion binding"/>
    <property type="evidence" value="ECO:0007669"/>
    <property type="project" value="InterPro"/>
</dbReference>
<organism evidence="4 5">
    <name type="scientific">Alkaliphilus metalliredigens (strain QYMF)</name>
    <dbReference type="NCBI Taxonomy" id="293826"/>
    <lineage>
        <taxon>Bacteria</taxon>
        <taxon>Bacillati</taxon>
        <taxon>Bacillota</taxon>
        <taxon>Clostridia</taxon>
        <taxon>Peptostreptococcales</taxon>
        <taxon>Natronincolaceae</taxon>
        <taxon>Alkaliphilus</taxon>
    </lineage>
</organism>
<evidence type="ECO:0000256" key="2">
    <source>
        <dbReference type="ARBA" id="ARBA00023002"/>
    </source>
</evidence>
<reference evidence="5" key="1">
    <citation type="journal article" date="2016" name="Genome Announc.">
        <title>Complete genome sequence of Alkaliphilus metalliredigens strain QYMF, an alkaliphilic and metal-reducing bacterium isolated from borax-contaminated leachate ponds.</title>
        <authorList>
            <person name="Hwang C."/>
            <person name="Copeland A."/>
            <person name="Lucas S."/>
            <person name="Lapidus A."/>
            <person name="Barry K."/>
            <person name="Detter J.C."/>
            <person name="Glavina Del Rio T."/>
            <person name="Hammon N."/>
            <person name="Israni S."/>
            <person name="Dalin E."/>
            <person name="Tice H."/>
            <person name="Pitluck S."/>
            <person name="Chertkov O."/>
            <person name="Brettin T."/>
            <person name="Bruce D."/>
            <person name="Han C."/>
            <person name="Schmutz J."/>
            <person name="Larimer F."/>
            <person name="Land M.L."/>
            <person name="Hauser L."/>
            <person name="Kyrpides N."/>
            <person name="Mikhailova N."/>
            <person name="Ye Q."/>
            <person name="Zhou J."/>
            <person name="Richardson P."/>
            <person name="Fields M.W."/>
        </authorList>
    </citation>
    <scope>NUCLEOTIDE SEQUENCE [LARGE SCALE GENOMIC DNA]</scope>
    <source>
        <strain evidence="5">QYMF</strain>
    </source>
</reference>
<dbReference type="SUPFAM" id="SSF56003">
    <property type="entry name" value="Molybdenum cofactor-binding domain"/>
    <property type="match status" value="1"/>
</dbReference>
<dbReference type="SUPFAM" id="SSF54665">
    <property type="entry name" value="CO dehydrogenase molybdoprotein N-domain-like"/>
    <property type="match status" value="1"/>
</dbReference>
<dbReference type="Pfam" id="PF20256">
    <property type="entry name" value="MoCoBD_2"/>
    <property type="match status" value="1"/>
</dbReference>
<accession>A6TL40</accession>
<dbReference type="InterPro" id="IPR016208">
    <property type="entry name" value="Ald_Oxase/xanthine_DH-like"/>
</dbReference>
<dbReference type="HOGENOM" id="CLU_001681_2_1_9"/>
<proteinExistence type="predicted"/>
<dbReference type="PANTHER" id="PTHR11908">
    <property type="entry name" value="XANTHINE DEHYDROGENASE"/>
    <property type="match status" value="1"/>
</dbReference>